<dbReference type="Proteomes" id="UP000887222">
    <property type="component" value="Unassembled WGS sequence"/>
</dbReference>
<dbReference type="CDD" id="cd00570">
    <property type="entry name" value="GST_N_family"/>
    <property type="match status" value="1"/>
</dbReference>
<dbReference type="RefSeq" id="WP_220809235.1">
    <property type="nucleotide sequence ID" value="NZ_BPMK01000012.1"/>
</dbReference>
<sequence>MQAKPCVLYGAEISYFTGKVRAYLRWKHIDYREVPADAAVFKEIILPRVGFPVIPVLITPDDVCLQDSTEIIDALEARHGGPPVYPDSPRQRLAALLLETYGDEWLVIPAMHYRWHHNRDWAMQAFGALSAPGASPQQQLEIGRRRAEPFAGAAVLLGAEPHMHAAIEASYEALLRDLSAHFERHPFLFGSRPSIGDFGLIGPLYAHQYRDPKSGEHMRRVAPRVAEWVERMMSPAPLQGEFLADDALPETLIPVLRRMFAEQLPVLQDSAARVREWMAAHPGETLPRAIGMHAFALDGCEGRRIVRPYSLWMLQRCRDYYLSLGGPERAAVDAMLHAAGGDRFIAFEDPPRLARAGLSVRPAPSS</sequence>
<dbReference type="InterPro" id="IPR036249">
    <property type="entry name" value="Thioredoxin-like_sf"/>
</dbReference>
<dbReference type="SUPFAM" id="SSF52833">
    <property type="entry name" value="Thioredoxin-like"/>
    <property type="match status" value="1"/>
</dbReference>
<accession>A0ABQ4Q6Z3</accession>
<evidence type="ECO:0000313" key="3">
    <source>
        <dbReference type="Proteomes" id="UP000887222"/>
    </source>
</evidence>
<dbReference type="InterPro" id="IPR004045">
    <property type="entry name" value="Glutathione_S-Trfase_N"/>
</dbReference>
<dbReference type="Gene3D" id="1.20.1050.10">
    <property type="match status" value="1"/>
</dbReference>
<dbReference type="Pfam" id="PF13410">
    <property type="entry name" value="GST_C_2"/>
    <property type="match status" value="1"/>
</dbReference>
<proteinExistence type="predicted"/>
<organism evidence="2 3">
    <name type="scientific">Noviherbaspirillum aridicola</name>
    <dbReference type="NCBI Taxonomy" id="2849687"/>
    <lineage>
        <taxon>Bacteria</taxon>
        <taxon>Pseudomonadati</taxon>
        <taxon>Pseudomonadota</taxon>
        <taxon>Betaproteobacteria</taxon>
        <taxon>Burkholderiales</taxon>
        <taxon>Oxalobacteraceae</taxon>
        <taxon>Noviherbaspirillum</taxon>
    </lineage>
</organism>
<dbReference type="CDD" id="cd00299">
    <property type="entry name" value="GST_C_family"/>
    <property type="match status" value="1"/>
</dbReference>
<dbReference type="EMBL" id="BPMK01000012">
    <property type="protein sequence ID" value="GIZ52817.1"/>
    <property type="molecule type" value="Genomic_DNA"/>
</dbReference>
<dbReference type="Gene3D" id="3.40.30.10">
    <property type="entry name" value="Glutaredoxin"/>
    <property type="match status" value="1"/>
</dbReference>
<reference evidence="2 3" key="1">
    <citation type="journal article" date="2022" name="Int. J. Syst. Evol. Microbiol.">
        <title>Noviherbaspirillum aridicola sp. nov., isolated from an arid soil in Pakistan.</title>
        <authorList>
            <person name="Khan I.U."/>
            <person name="Saqib M."/>
            <person name="Amin A."/>
            <person name="Hussain F."/>
            <person name="Li L."/>
            <person name="Liu Y.H."/>
            <person name="Fang B.Z."/>
            <person name="Ahmed I."/>
            <person name="Li W.J."/>
        </authorList>
    </citation>
    <scope>NUCLEOTIDE SEQUENCE [LARGE SCALE GENOMIC DNA]</scope>
    <source>
        <strain evidence="2 3">NCCP-691</strain>
    </source>
</reference>
<gene>
    <name evidence="2" type="ORF">NCCP691_28310</name>
</gene>
<evidence type="ECO:0000259" key="1">
    <source>
        <dbReference type="Pfam" id="PF13417"/>
    </source>
</evidence>
<comment type="caution">
    <text evidence="2">The sequence shown here is derived from an EMBL/GenBank/DDBJ whole genome shotgun (WGS) entry which is preliminary data.</text>
</comment>
<dbReference type="SUPFAM" id="SSF47616">
    <property type="entry name" value="GST C-terminal domain-like"/>
    <property type="match status" value="1"/>
</dbReference>
<feature type="domain" description="GST N-terminal" evidence="1">
    <location>
        <begin position="8"/>
        <end position="83"/>
    </location>
</feature>
<dbReference type="Pfam" id="PF13417">
    <property type="entry name" value="GST_N_3"/>
    <property type="match status" value="1"/>
</dbReference>
<evidence type="ECO:0000313" key="2">
    <source>
        <dbReference type="EMBL" id="GIZ52817.1"/>
    </source>
</evidence>
<name>A0ABQ4Q6Z3_9BURK</name>
<dbReference type="InterPro" id="IPR050931">
    <property type="entry name" value="Mito_Protein_Transport_Metaxin"/>
</dbReference>
<protein>
    <recommendedName>
        <fullName evidence="1">GST N-terminal domain-containing protein</fullName>
    </recommendedName>
</protein>
<dbReference type="InterPro" id="IPR036282">
    <property type="entry name" value="Glutathione-S-Trfase_C_sf"/>
</dbReference>
<dbReference type="PANTHER" id="PTHR12289">
    <property type="entry name" value="METAXIN RELATED"/>
    <property type="match status" value="1"/>
</dbReference>
<keyword evidence="3" id="KW-1185">Reference proteome</keyword>
<dbReference type="PANTHER" id="PTHR12289:SF67">
    <property type="match status" value="1"/>
</dbReference>